<dbReference type="EMBL" id="JBHSLV010000071">
    <property type="protein sequence ID" value="MFC5396145.1"/>
    <property type="molecule type" value="Genomic_DNA"/>
</dbReference>
<organism evidence="2 3">
    <name type="scientific">Bosea vestrisii</name>
    <dbReference type="NCBI Taxonomy" id="151416"/>
    <lineage>
        <taxon>Bacteria</taxon>
        <taxon>Pseudomonadati</taxon>
        <taxon>Pseudomonadota</taxon>
        <taxon>Alphaproteobacteria</taxon>
        <taxon>Hyphomicrobiales</taxon>
        <taxon>Boseaceae</taxon>
        <taxon>Bosea</taxon>
    </lineage>
</organism>
<keyword evidence="3" id="KW-1185">Reference proteome</keyword>
<evidence type="ECO:0000259" key="1">
    <source>
        <dbReference type="PROSITE" id="PS51459"/>
    </source>
</evidence>
<reference evidence="3" key="1">
    <citation type="journal article" date="2019" name="Int. J. Syst. Evol. Microbiol.">
        <title>The Global Catalogue of Microorganisms (GCM) 10K type strain sequencing project: providing services to taxonomists for standard genome sequencing and annotation.</title>
        <authorList>
            <consortium name="The Broad Institute Genomics Platform"/>
            <consortium name="The Broad Institute Genome Sequencing Center for Infectious Disease"/>
            <person name="Wu L."/>
            <person name="Ma J."/>
        </authorList>
    </citation>
    <scope>NUCLEOTIDE SEQUENCE [LARGE SCALE GENOMIC DNA]</scope>
    <source>
        <strain evidence="3">CGMCC 1.16326</strain>
    </source>
</reference>
<dbReference type="Pfam" id="PF02661">
    <property type="entry name" value="Fic"/>
    <property type="match status" value="1"/>
</dbReference>
<comment type="caution">
    <text evidence="2">The sequence shown here is derived from an EMBL/GenBank/DDBJ whole genome shotgun (WGS) entry which is preliminary data.</text>
</comment>
<dbReference type="PROSITE" id="PS51459">
    <property type="entry name" value="FIDO"/>
    <property type="match status" value="1"/>
</dbReference>
<dbReference type="InterPro" id="IPR036597">
    <property type="entry name" value="Fido-like_dom_sf"/>
</dbReference>
<dbReference type="RefSeq" id="WP_245282261.1">
    <property type="nucleotide sequence ID" value="NZ_JBHSLV010000071.1"/>
</dbReference>
<protein>
    <submittedName>
        <fullName evidence="2">Fic family protein</fullName>
    </submittedName>
</protein>
<proteinExistence type="predicted"/>
<dbReference type="PANTHER" id="PTHR13504:SF38">
    <property type="entry name" value="FIDO DOMAIN-CONTAINING PROTEIN"/>
    <property type="match status" value="1"/>
</dbReference>
<evidence type="ECO:0000313" key="3">
    <source>
        <dbReference type="Proteomes" id="UP001596104"/>
    </source>
</evidence>
<dbReference type="PANTHER" id="PTHR13504">
    <property type="entry name" value="FIDO DOMAIN-CONTAINING PROTEIN DDB_G0283145"/>
    <property type="match status" value="1"/>
</dbReference>
<sequence>MKVVISVFVVVFLEIHPFQDGNGRLSRVLTTLLLLRAGYARRETPGSSTSFAAPAHSLAWCLWLARDNPR</sequence>
<dbReference type="Gene3D" id="1.10.3290.10">
    <property type="entry name" value="Fido-like domain"/>
    <property type="match status" value="1"/>
</dbReference>
<gene>
    <name evidence="2" type="ORF">ACFPPC_26245</name>
</gene>
<dbReference type="Proteomes" id="UP001596104">
    <property type="component" value="Unassembled WGS sequence"/>
</dbReference>
<name>A0ABW0HGB4_9HYPH</name>
<feature type="domain" description="Fido" evidence="1">
    <location>
        <begin position="1"/>
        <end position="70"/>
    </location>
</feature>
<dbReference type="InterPro" id="IPR003812">
    <property type="entry name" value="Fido"/>
</dbReference>
<dbReference type="SUPFAM" id="SSF140931">
    <property type="entry name" value="Fic-like"/>
    <property type="match status" value="1"/>
</dbReference>
<evidence type="ECO:0000313" key="2">
    <source>
        <dbReference type="EMBL" id="MFC5396145.1"/>
    </source>
</evidence>
<accession>A0ABW0HGB4</accession>
<dbReference type="InterPro" id="IPR040198">
    <property type="entry name" value="Fido_containing"/>
</dbReference>